<evidence type="ECO:0000313" key="1">
    <source>
        <dbReference type="EMBL" id="RUM96649.1"/>
    </source>
</evidence>
<reference evidence="1 2" key="1">
    <citation type="submission" date="2018-11" db="EMBL/GenBank/DDBJ databases">
        <title>Pseudaminobacter arsenicus sp. nov., an arsenic-resistant bacterium isolated from arsenic-rich aquifers.</title>
        <authorList>
            <person name="Mu Y."/>
        </authorList>
    </citation>
    <scope>NUCLEOTIDE SEQUENCE [LARGE SCALE GENOMIC DNA]</scope>
    <source>
        <strain evidence="1 2">CB3</strain>
    </source>
</reference>
<organism evidence="1 2">
    <name type="scientific">Borborobacter arsenicus</name>
    <dbReference type="NCBI Taxonomy" id="1851146"/>
    <lineage>
        <taxon>Bacteria</taxon>
        <taxon>Pseudomonadati</taxon>
        <taxon>Pseudomonadota</taxon>
        <taxon>Alphaproteobacteria</taxon>
        <taxon>Hyphomicrobiales</taxon>
        <taxon>Phyllobacteriaceae</taxon>
        <taxon>Borborobacter</taxon>
    </lineage>
</organism>
<evidence type="ECO:0000313" key="2">
    <source>
        <dbReference type="Proteomes" id="UP000281647"/>
    </source>
</evidence>
<dbReference type="PANTHER" id="PTHR38588">
    <property type="entry name" value="BLL0334 PROTEIN"/>
    <property type="match status" value="1"/>
</dbReference>
<proteinExistence type="predicted"/>
<name>A0A432V372_9HYPH</name>
<dbReference type="Pfam" id="PF06240">
    <property type="entry name" value="COXG"/>
    <property type="match status" value="1"/>
</dbReference>
<dbReference type="InterPro" id="IPR010419">
    <property type="entry name" value="CO_DH_gsu"/>
</dbReference>
<dbReference type="EMBL" id="RKST01000017">
    <property type="protein sequence ID" value="RUM96649.1"/>
    <property type="molecule type" value="Genomic_DNA"/>
</dbReference>
<dbReference type="AlphaFoldDB" id="A0A432V372"/>
<dbReference type="InterPro" id="IPR023393">
    <property type="entry name" value="START-like_dom_sf"/>
</dbReference>
<dbReference type="RefSeq" id="WP_128627703.1">
    <property type="nucleotide sequence ID" value="NZ_RKST01000017.1"/>
</dbReference>
<dbReference type="Proteomes" id="UP000281647">
    <property type="component" value="Unassembled WGS sequence"/>
</dbReference>
<dbReference type="CDD" id="cd05018">
    <property type="entry name" value="CoxG"/>
    <property type="match status" value="1"/>
</dbReference>
<sequence>MEIRDSVLIAQDRETVWRALNDVEVLRRSIPGCDTLEQTSPENMTATVTLKVGPIKAKFAGEVTLSEINAPESYRLSGEGKGGIAGFAKGSARVRLEAQGADATLLHYDVTADVGGKIAQLGARLLDSTARKLSKQFFEDFSAAVCADAAAEALS</sequence>
<gene>
    <name evidence="1" type="ORF">EET67_16825</name>
</gene>
<dbReference type="SUPFAM" id="SSF55961">
    <property type="entry name" value="Bet v1-like"/>
    <property type="match status" value="1"/>
</dbReference>
<dbReference type="Gene3D" id="3.30.530.20">
    <property type="match status" value="1"/>
</dbReference>
<dbReference type="PANTHER" id="PTHR38588:SF1">
    <property type="entry name" value="BLL0334 PROTEIN"/>
    <property type="match status" value="1"/>
</dbReference>
<dbReference type="OrthoDB" id="9787428at2"/>
<keyword evidence="2" id="KW-1185">Reference proteome</keyword>
<protein>
    <submittedName>
        <fullName evidence="1">Carbon monoxide dehydrogenase</fullName>
    </submittedName>
</protein>
<comment type="caution">
    <text evidence="1">The sequence shown here is derived from an EMBL/GenBank/DDBJ whole genome shotgun (WGS) entry which is preliminary data.</text>
</comment>
<accession>A0A432V372</accession>